<keyword evidence="4" id="KW-0862">Zinc</keyword>
<dbReference type="InterPro" id="IPR036236">
    <property type="entry name" value="Znf_C2H2_sf"/>
</dbReference>
<evidence type="ECO:0000256" key="3">
    <source>
        <dbReference type="ARBA" id="ARBA00022771"/>
    </source>
</evidence>
<dbReference type="PROSITE" id="PS00028">
    <property type="entry name" value="ZINC_FINGER_C2H2_1"/>
    <property type="match status" value="3"/>
</dbReference>
<evidence type="ECO:0000256" key="1">
    <source>
        <dbReference type="ARBA" id="ARBA00022723"/>
    </source>
</evidence>
<dbReference type="Pfam" id="PF00096">
    <property type="entry name" value="zf-C2H2"/>
    <property type="match status" value="3"/>
</dbReference>
<reference evidence="7 8" key="1">
    <citation type="submission" date="2015-08" db="EMBL/GenBank/DDBJ databases">
        <title>The genome of the Asian arowana (Scleropages formosus).</title>
        <authorList>
            <person name="Tan M.H."/>
            <person name="Gan H.M."/>
            <person name="Croft L.J."/>
            <person name="Austin C.M."/>
        </authorList>
    </citation>
    <scope>NUCLEOTIDE SEQUENCE [LARGE SCALE GENOMIC DNA]</scope>
    <source>
        <strain evidence="7">Aro1</strain>
    </source>
</reference>
<keyword evidence="2" id="KW-0677">Repeat</keyword>
<evidence type="ECO:0000313" key="8">
    <source>
        <dbReference type="Proteomes" id="UP000034805"/>
    </source>
</evidence>
<dbReference type="SUPFAM" id="SSF57667">
    <property type="entry name" value="beta-beta-alpha zinc fingers"/>
    <property type="match status" value="2"/>
</dbReference>
<evidence type="ECO:0000256" key="5">
    <source>
        <dbReference type="PROSITE-ProRule" id="PRU00042"/>
    </source>
</evidence>
<dbReference type="FunFam" id="3.30.160.60:FF:002005">
    <property type="entry name" value="Zinc finger protein 200"/>
    <property type="match status" value="1"/>
</dbReference>
<protein>
    <submittedName>
        <fullName evidence="7">Zinc finger protein 345-like</fullName>
    </submittedName>
</protein>
<dbReference type="PROSITE" id="PS50157">
    <property type="entry name" value="ZINC_FINGER_C2H2_2"/>
    <property type="match status" value="3"/>
</dbReference>
<evidence type="ECO:0000313" key="7">
    <source>
        <dbReference type="EMBL" id="KPP65323.1"/>
    </source>
</evidence>
<comment type="caution">
    <text evidence="7">The sequence shown here is derived from an EMBL/GenBank/DDBJ whole genome shotgun (WGS) entry which is preliminary data.</text>
</comment>
<sequence>MDMCIKTEPDDQDISHPEEMESGLHLDTEQINTEIVMVKIKEDHSDLQLCSTTEEFCCPLEQLNSSACLLSRQRKSKTGAIRVLQRNQFQGPSSTKLPVNEAACDLLQNTSVKLEDSLIAAGDYVQKKGAMKQSVVPVVSDTSHKARKQLCRDGATQKSQKWQCPQCRKVLKSQSQLKIHLQIHSGVKYCCIECGRSFSQPFRLKQHQLMHCGKQTYSGNLKQHQLVHTGEKPYECSQCGKNFSQGGTLKRHQLIHS</sequence>
<dbReference type="GO" id="GO:0005634">
    <property type="term" value="C:nucleus"/>
    <property type="evidence" value="ECO:0007669"/>
    <property type="project" value="TreeGrafter"/>
</dbReference>
<dbReference type="GO" id="GO:0008270">
    <property type="term" value="F:zinc ion binding"/>
    <property type="evidence" value="ECO:0007669"/>
    <property type="project" value="UniProtKB-KW"/>
</dbReference>
<dbReference type="PANTHER" id="PTHR16515:SF58">
    <property type="entry name" value="ZINC FINGER PROTEIN 22"/>
    <property type="match status" value="1"/>
</dbReference>
<dbReference type="AlphaFoldDB" id="A0A0P7TVG4"/>
<name>A0A0P7TVG4_SCLFO</name>
<accession>A0A0P7TVG4</accession>
<dbReference type="Proteomes" id="UP000034805">
    <property type="component" value="Unassembled WGS sequence"/>
</dbReference>
<dbReference type="SMART" id="SM00355">
    <property type="entry name" value="ZnF_C2H2"/>
    <property type="match status" value="3"/>
</dbReference>
<organism evidence="7 8">
    <name type="scientific">Scleropages formosus</name>
    <name type="common">Asian bonytongue</name>
    <name type="synonym">Osteoglossum formosum</name>
    <dbReference type="NCBI Taxonomy" id="113540"/>
    <lineage>
        <taxon>Eukaryota</taxon>
        <taxon>Metazoa</taxon>
        <taxon>Chordata</taxon>
        <taxon>Craniata</taxon>
        <taxon>Vertebrata</taxon>
        <taxon>Euteleostomi</taxon>
        <taxon>Actinopterygii</taxon>
        <taxon>Neopterygii</taxon>
        <taxon>Teleostei</taxon>
        <taxon>Osteoglossocephala</taxon>
        <taxon>Osteoglossomorpha</taxon>
        <taxon>Osteoglossiformes</taxon>
        <taxon>Osteoglossidae</taxon>
        <taxon>Scleropages</taxon>
    </lineage>
</organism>
<dbReference type="GO" id="GO:0010468">
    <property type="term" value="P:regulation of gene expression"/>
    <property type="evidence" value="ECO:0007669"/>
    <property type="project" value="TreeGrafter"/>
</dbReference>
<dbReference type="InterPro" id="IPR013087">
    <property type="entry name" value="Znf_C2H2_type"/>
</dbReference>
<gene>
    <name evidence="7" type="ORF">Z043_116270</name>
</gene>
<dbReference type="Gene3D" id="3.30.160.60">
    <property type="entry name" value="Classic Zinc Finger"/>
    <property type="match status" value="4"/>
</dbReference>
<dbReference type="EMBL" id="JARO02006393">
    <property type="protein sequence ID" value="KPP65323.1"/>
    <property type="molecule type" value="Genomic_DNA"/>
</dbReference>
<feature type="domain" description="C2H2-type" evidence="6">
    <location>
        <begin position="162"/>
        <end position="189"/>
    </location>
</feature>
<dbReference type="PANTHER" id="PTHR16515">
    <property type="entry name" value="PR DOMAIN ZINC FINGER PROTEIN"/>
    <property type="match status" value="1"/>
</dbReference>
<evidence type="ECO:0000256" key="2">
    <source>
        <dbReference type="ARBA" id="ARBA00022737"/>
    </source>
</evidence>
<dbReference type="InterPro" id="IPR050331">
    <property type="entry name" value="Zinc_finger"/>
</dbReference>
<evidence type="ECO:0000256" key="4">
    <source>
        <dbReference type="ARBA" id="ARBA00022833"/>
    </source>
</evidence>
<feature type="domain" description="C2H2-type" evidence="6">
    <location>
        <begin position="234"/>
        <end position="257"/>
    </location>
</feature>
<proteinExistence type="predicted"/>
<keyword evidence="3 5" id="KW-0863">Zinc-finger</keyword>
<keyword evidence="1" id="KW-0479">Metal-binding</keyword>
<feature type="domain" description="C2H2-type" evidence="6">
    <location>
        <begin position="189"/>
        <end position="216"/>
    </location>
</feature>
<feature type="non-terminal residue" evidence="7">
    <location>
        <position position="257"/>
    </location>
</feature>
<evidence type="ECO:0000259" key="6">
    <source>
        <dbReference type="PROSITE" id="PS50157"/>
    </source>
</evidence>